<dbReference type="PROSITE" id="PS00610">
    <property type="entry name" value="NA_NEUROTRAN_SYMP_1"/>
    <property type="match status" value="1"/>
</dbReference>
<protein>
    <recommendedName>
        <fullName evidence="15">Transporter</fullName>
    </recommendedName>
</protein>
<feature type="transmembrane region" description="Helical" evidence="17">
    <location>
        <begin position="1097"/>
        <end position="1123"/>
    </location>
</feature>
<keyword evidence="5" id="KW-0507">mRNA processing</keyword>
<keyword evidence="4 15" id="KW-0813">Transport</keyword>
<evidence type="ECO:0000256" key="7">
    <source>
        <dbReference type="ARBA" id="ARBA00022728"/>
    </source>
</evidence>
<evidence type="ECO:0000256" key="9">
    <source>
        <dbReference type="ARBA" id="ARBA00022989"/>
    </source>
</evidence>
<dbReference type="GO" id="GO:0008380">
    <property type="term" value="P:RNA splicing"/>
    <property type="evidence" value="ECO:0007669"/>
    <property type="project" value="UniProtKB-KW"/>
</dbReference>
<dbReference type="InterPro" id="IPR005037">
    <property type="entry name" value="PRP38"/>
</dbReference>
<evidence type="ECO:0000256" key="15">
    <source>
        <dbReference type="RuleBase" id="RU003732"/>
    </source>
</evidence>
<evidence type="ECO:0000256" key="2">
    <source>
        <dbReference type="ARBA" id="ARBA00004141"/>
    </source>
</evidence>
<comment type="similarity">
    <text evidence="3">Belongs to the PRP38 family.</text>
</comment>
<evidence type="ECO:0000256" key="3">
    <source>
        <dbReference type="ARBA" id="ARBA00006164"/>
    </source>
</evidence>
<feature type="transmembrane region" description="Helical" evidence="17">
    <location>
        <begin position="988"/>
        <end position="1013"/>
    </location>
</feature>
<evidence type="ECO:0000313" key="19">
    <source>
        <dbReference type="Proteomes" id="UP001620626"/>
    </source>
</evidence>
<name>A0ABD2KYQ7_9BILA</name>
<dbReference type="GO" id="GO:0015293">
    <property type="term" value="F:symporter activity"/>
    <property type="evidence" value="ECO:0007669"/>
    <property type="project" value="UniProtKB-KW"/>
</dbReference>
<feature type="transmembrane region" description="Helical" evidence="17">
    <location>
        <begin position="805"/>
        <end position="838"/>
    </location>
</feature>
<dbReference type="Gene3D" id="3.40.50.1820">
    <property type="entry name" value="alpha/beta hydrolase"/>
    <property type="match status" value="1"/>
</dbReference>
<accession>A0ABD2KYQ7</accession>
<keyword evidence="10 17" id="KW-0472">Membrane</keyword>
<dbReference type="InterPro" id="IPR029058">
    <property type="entry name" value="AB_hydrolase_fold"/>
</dbReference>
<dbReference type="PANTHER" id="PTHR11616">
    <property type="entry name" value="SODIUM/CHLORIDE DEPENDENT TRANSPORTER"/>
    <property type="match status" value="1"/>
</dbReference>
<dbReference type="InterPro" id="IPR000175">
    <property type="entry name" value="Na/ntran_symport"/>
</dbReference>
<keyword evidence="19" id="KW-1185">Reference proteome</keyword>
<feature type="transmembrane region" description="Helical" evidence="17">
    <location>
        <begin position="946"/>
        <end position="967"/>
    </location>
</feature>
<keyword evidence="13" id="KW-0479">Metal-binding</keyword>
<dbReference type="SUPFAM" id="SSF161070">
    <property type="entry name" value="SNF-like"/>
    <property type="match status" value="1"/>
</dbReference>
<feature type="binding site" evidence="13">
    <location>
        <position position="861"/>
    </location>
    <ligand>
        <name>Na(+)</name>
        <dbReference type="ChEBI" id="CHEBI:29101"/>
        <label>1</label>
    </ligand>
</feature>
<dbReference type="PANTHER" id="PTHR11616:SF20">
    <property type="entry name" value="SODIUM- AND CHLORIDE-DEPENDENT BETAINE TRANSPORTER"/>
    <property type="match status" value="1"/>
</dbReference>
<feature type="binding site" evidence="13">
    <location>
        <position position="958"/>
    </location>
    <ligand>
        <name>Na(+)</name>
        <dbReference type="ChEBI" id="CHEBI:29101"/>
        <label>1</label>
    </ligand>
</feature>
<comment type="similarity">
    <text evidence="15">Belongs to the sodium:neurotransmitter symporter (SNF) (TC 2.A.22) family.</text>
</comment>
<keyword evidence="7" id="KW-0747">Spliceosome</keyword>
<evidence type="ECO:0000256" key="14">
    <source>
        <dbReference type="PIRSR" id="PIRSR600175-2"/>
    </source>
</evidence>
<feature type="region of interest" description="Disordered" evidence="16">
    <location>
        <begin position="1162"/>
        <end position="1189"/>
    </location>
</feature>
<keyword evidence="8 15" id="KW-0769">Symport</keyword>
<feature type="binding site" evidence="13">
    <location>
        <position position="962"/>
    </location>
    <ligand>
        <name>Na(+)</name>
        <dbReference type="ChEBI" id="CHEBI:29101"/>
        <label>1</label>
    </ligand>
</feature>
<evidence type="ECO:0000256" key="12">
    <source>
        <dbReference type="ARBA" id="ARBA00023242"/>
    </source>
</evidence>
<comment type="caution">
    <text evidence="18">The sequence shown here is derived from an EMBL/GenBank/DDBJ whole genome shotgun (WGS) entry which is preliminary data.</text>
</comment>
<keyword evidence="11" id="KW-0508">mRNA splicing</keyword>
<evidence type="ECO:0000256" key="11">
    <source>
        <dbReference type="ARBA" id="ARBA00023187"/>
    </source>
</evidence>
<feature type="disulfide bond" evidence="14">
    <location>
        <begin position="718"/>
        <end position="727"/>
    </location>
</feature>
<dbReference type="PROSITE" id="PS50267">
    <property type="entry name" value="NA_NEUROTRAN_SYMP_3"/>
    <property type="match status" value="1"/>
</dbReference>
<gene>
    <name evidence="18" type="ORF">niasHT_018195</name>
</gene>
<feature type="transmembrane region" description="Helical" evidence="17">
    <location>
        <begin position="499"/>
        <end position="519"/>
    </location>
</feature>
<feature type="region of interest" description="Disordered" evidence="16">
    <location>
        <begin position="245"/>
        <end position="336"/>
    </location>
</feature>
<feature type="compositionally biased region" description="Basic residues" evidence="16">
    <location>
        <begin position="273"/>
        <end position="293"/>
    </location>
</feature>
<feature type="binding site" evidence="13">
    <location>
        <position position="893"/>
    </location>
    <ligand>
        <name>Na(+)</name>
        <dbReference type="ChEBI" id="CHEBI:29101"/>
        <label>1</label>
    </ligand>
</feature>
<feature type="transmembrane region" description="Helical" evidence="17">
    <location>
        <begin position="637"/>
        <end position="658"/>
    </location>
</feature>
<evidence type="ECO:0000256" key="4">
    <source>
        <dbReference type="ARBA" id="ARBA00022448"/>
    </source>
</evidence>
<evidence type="ECO:0000256" key="16">
    <source>
        <dbReference type="SAM" id="MobiDB-lite"/>
    </source>
</evidence>
<keyword evidence="9 17" id="KW-1133">Transmembrane helix</keyword>
<feature type="transmembrane region" description="Helical" evidence="17">
    <location>
        <begin position="776"/>
        <end position="796"/>
    </location>
</feature>
<evidence type="ECO:0000256" key="6">
    <source>
        <dbReference type="ARBA" id="ARBA00022692"/>
    </source>
</evidence>
<comment type="subcellular location">
    <subcellularLocation>
        <location evidence="2">Membrane</location>
        <topology evidence="2">Multi-pass membrane protein</topology>
    </subcellularLocation>
    <subcellularLocation>
        <location evidence="1">Nucleus</location>
    </subcellularLocation>
</comment>
<feature type="transmembrane region" description="Helical" evidence="17">
    <location>
        <begin position="679"/>
        <end position="706"/>
    </location>
</feature>
<feature type="transmembrane region" description="Helical" evidence="17">
    <location>
        <begin position="858"/>
        <end position="874"/>
    </location>
</feature>
<feature type="binding site" evidence="13">
    <location>
        <position position="615"/>
    </location>
    <ligand>
        <name>Na(+)</name>
        <dbReference type="ChEBI" id="CHEBI:29101"/>
        <label>1</label>
    </ligand>
</feature>
<feature type="transmembrane region" description="Helical" evidence="17">
    <location>
        <begin position="1019"/>
        <end position="1043"/>
    </location>
</feature>
<dbReference type="PRINTS" id="PR00176">
    <property type="entry name" value="NANEUSMPORT"/>
</dbReference>
<evidence type="ECO:0000256" key="10">
    <source>
        <dbReference type="ARBA" id="ARBA00023136"/>
    </source>
</evidence>
<evidence type="ECO:0000313" key="18">
    <source>
        <dbReference type="EMBL" id="KAL3108033.1"/>
    </source>
</evidence>
<keyword evidence="14" id="KW-1015">Disulfide bond</keyword>
<dbReference type="Proteomes" id="UP001620626">
    <property type="component" value="Unassembled WGS sequence"/>
</dbReference>
<dbReference type="SUPFAM" id="SSF53474">
    <property type="entry name" value="alpha/beta-Hydrolases"/>
    <property type="match status" value="1"/>
</dbReference>
<feature type="transmembrane region" description="Helical" evidence="17">
    <location>
        <begin position="886"/>
        <end position="908"/>
    </location>
</feature>
<evidence type="ECO:0000256" key="1">
    <source>
        <dbReference type="ARBA" id="ARBA00004123"/>
    </source>
</evidence>
<feature type="binding site" evidence="13">
    <location>
        <position position="616"/>
    </location>
    <ligand>
        <name>Na(+)</name>
        <dbReference type="ChEBI" id="CHEBI:29101"/>
        <label>1</label>
    </ligand>
</feature>
<sequence length="1189" mass="134568">MDIQEASTFKDVMGFNAGSEVFYEDDATDTSIPDIQKITKKNNILPVWGNVQTMNLNTLVLENVVQSTYWKNYLNEVTSYQQVADEVFVNVKHLEPWERGTRRTTGMTGMCGGVRGVGAGGVISTAFCLLYKLFTLRVTRKQLVAMINSRQSIYLRGIGFMYIRFTQKPADLWAWMEPYLDDDAEIDPRSGGGDTMQMGQLVRMMLTKLDFYGTLFPRIPVPIQKDIESKFGERAKLYGYEDERYGGGARRRSRSRERRRSRSKEKEREQRRSRSRERRGRSRSRDRNRRSRDRNRSREDSIKGEAPANGELKVTAAEMDQRKRQHRSKCHHHLRHHHCIKHRRKCPSKAKKNIIIKGEEKKGGEEKSVTASFVETAFDKKSTLSTTIKSIDLLIELPKCLDCLADGLNVTEEAITENEGGTIRFLRSFPPVSVPILPPHILLLHDQTNDANVWRRTLQILSASGFCCVAPHLSNFVFDEEENVNLLLKLTSHIEAREVVLVASSMSGIYLIPFLSPGIKKKDIHFRVNALIAIGVSDTHRLKMEELVNNPIPCLIIRGAFDTSIGINSAKKLKNLPNNICVHYSFEHIMPGAESVDRGQWTGRFDFLMSMIAYAVGLGNVWRFPYLCYKNGGGSFLVVYAIFFTFGAVPIFIMEVTIGQYLQKGAMEMWKMCPIFKGVGIGNVVISFMCIAYFCVIVSWAVFYMICSFNSPFPWETCNNWWNNGQCVTGKENETDIQQLSSNLSVYGLTIESSVEQFWERRVLKQTASIDDIGGIQWELLGLMFLAWVVVYFALWKGITQARKFVYFCALFPYFLILVLLIRGITLEGAGTGIIFYLKPNITKLTELTVWKDAGTQVFYSYGVGFGTLIALGSHNKFNHNCYHDAMIVCFINGMTSILAGFAIFSVLGHLSESAKKPIAEIVKPGVGLAFLAYPEVASNLPFKQIWAFLFFLMITILGLDSQVCMVEGLFTALEDTFPTILLKYKKLSLLVACIIFFIIGIPMVTYAGAHWLTLVDSYGASGIALLFVVFFEVVGVAWGFGARRIRAALKQMIGIYPLPIFTVLWKYTAPLSASILFIFCLVMYEPLRYPTGVNYPIWAEVLGFCLSACSMVVIPGYALYYMCCAGQDGDSRLSLLERFRQGIHPPKEYDFGLSSARLSDNEQHANDHDEEEDEKELEFVDNAQLNTK</sequence>
<proteinExistence type="inferred from homology"/>
<evidence type="ECO:0000256" key="17">
    <source>
        <dbReference type="SAM" id="Phobius"/>
    </source>
</evidence>
<dbReference type="Pfam" id="PF03371">
    <property type="entry name" value="PRP38"/>
    <property type="match status" value="1"/>
</dbReference>
<keyword evidence="12" id="KW-0539">Nucleus</keyword>
<dbReference type="AlphaFoldDB" id="A0ABD2KYQ7"/>
<evidence type="ECO:0000256" key="13">
    <source>
        <dbReference type="PIRSR" id="PIRSR600175-1"/>
    </source>
</evidence>
<feature type="binding site" evidence="13">
    <location>
        <position position="961"/>
    </location>
    <ligand>
        <name>Na(+)</name>
        <dbReference type="ChEBI" id="CHEBI:29101"/>
        <label>1</label>
    </ligand>
</feature>
<feature type="compositionally biased region" description="Basic residues" evidence="16">
    <location>
        <begin position="323"/>
        <end position="336"/>
    </location>
</feature>
<feature type="transmembrane region" description="Helical" evidence="17">
    <location>
        <begin position="607"/>
        <end position="625"/>
    </location>
</feature>
<dbReference type="GO" id="GO:0005681">
    <property type="term" value="C:spliceosomal complex"/>
    <property type="evidence" value="ECO:0007669"/>
    <property type="project" value="UniProtKB-KW"/>
</dbReference>
<feature type="compositionally biased region" description="Basic and acidic residues" evidence="16">
    <location>
        <begin position="294"/>
        <end position="303"/>
    </location>
</feature>
<evidence type="ECO:0000256" key="5">
    <source>
        <dbReference type="ARBA" id="ARBA00022664"/>
    </source>
</evidence>
<evidence type="ECO:0000256" key="8">
    <source>
        <dbReference type="ARBA" id="ARBA00022847"/>
    </source>
</evidence>
<dbReference type="NCBIfam" id="NF037979">
    <property type="entry name" value="Na_transp"/>
    <property type="match status" value="1"/>
</dbReference>
<keyword evidence="13" id="KW-0915">Sodium</keyword>
<dbReference type="Pfam" id="PF00209">
    <property type="entry name" value="SNF"/>
    <property type="match status" value="1"/>
</dbReference>
<feature type="binding site" evidence="13">
    <location>
        <position position="620"/>
    </location>
    <ligand>
        <name>Na(+)</name>
        <dbReference type="ChEBI" id="CHEBI:29101"/>
        <label>1</label>
    </ligand>
</feature>
<feature type="transmembrane region" description="Helical" evidence="17">
    <location>
        <begin position="1064"/>
        <end position="1085"/>
    </location>
</feature>
<dbReference type="InterPro" id="IPR037272">
    <property type="entry name" value="SNS_sf"/>
</dbReference>
<dbReference type="GO" id="GO:0006397">
    <property type="term" value="P:mRNA processing"/>
    <property type="evidence" value="ECO:0007669"/>
    <property type="project" value="UniProtKB-KW"/>
</dbReference>
<keyword evidence="6 15" id="KW-0812">Transmembrane</keyword>
<feature type="compositionally biased region" description="Basic residues" evidence="16">
    <location>
        <begin position="249"/>
        <end position="263"/>
    </location>
</feature>
<reference evidence="18 19" key="1">
    <citation type="submission" date="2024-10" db="EMBL/GenBank/DDBJ databases">
        <authorList>
            <person name="Kim D."/>
        </authorList>
    </citation>
    <scope>NUCLEOTIDE SEQUENCE [LARGE SCALE GENOMIC DNA]</scope>
    <source>
        <strain evidence="18">BH-2024</strain>
    </source>
</reference>
<dbReference type="GO" id="GO:0016020">
    <property type="term" value="C:membrane"/>
    <property type="evidence" value="ECO:0007669"/>
    <property type="project" value="UniProtKB-SubCell"/>
</dbReference>
<organism evidence="18 19">
    <name type="scientific">Heterodera trifolii</name>
    <dbReference type="NCBI Taxonomy" id="157864"/>
    <lineage>
        <taxon>Eukaryota</taxon>
        <taxon>Metazoa</taxon>
        <taxon>Ecdysozoa</taxon>
        <taxon>Nematoda</taxon>
        <taxon>Chromadorea</taxon>
        <taxon>Rhabditida</taxon>
        <taxon>Tylenchina</taxon>
        <taxon>Tylenchomorpha</taxon>
        <taxon>Tylenchoidea</taxon>
        <taxon>Heteroderidae</taxon>
        <taxon>Heteroderinae</taxon>
        <taxon>Heterodera</taxon>
    </lineage>
</organism>
<dbReference type="EMBL" id="JBICBT010000599">
    <property type="protein sequence ID" value="KAL3108033.1"/>
    <property type="molecule type" value="Genomic_DNA"/>
</dbReference>